<reference evidence="1 2" key="1">
    <citation type="submission" date="2024-08" db="EMBL/GenBank/DDBJ databases">
        <title>Insights into the chromosomal genome structure of Flemingia macrophylla.</title>
        <authorList>
            <person name="Ding Y."/>
            <person name="Zhao Y."/>
            <person name="Bi W."/>
            <person name="Wu M."/>
            <person name="Zhao G."/>
            <person name="Gong Y."/>
            <person name="Li W."/>
            <person name="Zhang P."/>
        </authorList>
    </citation>
    <scope>NUCLEOTIDE SEQUENCE [LARGE SCALE GENOMIC DNA]</scope>
    <source>
        <strain evidence="1">DYQJB</strain>
        <tissue evidence="1">Leaf</tissue>
    </source>
</reference>
<name>A0ABD1MDL4_9FABA</name>
<keyword evidence="2" id="KW-1185">Reference proteome</keyword>
<protein>
    <submittedName>
        <fullName evidence="1">Uncharacterized protein</fullName>
    </submittedName>
</protein>
<accession>A0ABD1MDL4</accession>
<organism evidence="1 2">
    <name type="scientific">Flemingia macrophylla</name>
    <dbReference type="NCBI Taxonomy" id="520843"/>
    <lineage>
        <taxon>Eukaryota</taxon>
        <taxon>Viridiplantae</taxon>
        <taxon>Streptophyta</taxon>
        <taxon>Embryophyta</taxon>
        <taxon>Tracheophyta</taxon>
        <taxon>Spermatophyta</taxon>
        <taxon>Magnoliopsida</taxon>
        <taxon>eudicotyledons</taxon>
        <taxon>Gunneridae</taxon>
        <taxon>Pentapetalae</taxon>
        <taxon>rosids</taxon>
        <taxon>fabids</taxon>
        <taxon>Fabales</taxon>
        <taxon>Fabaceae</taxon>
        <taxon>Papilionoideae</taxon>
        <taxon>50 kb inversion clade</taxon>
        <taxon>NPAAA clade</taxon>
        <taxon>indigoferoid/millettioid clade</taxon>
        <taxon>Phaseoleae</taxon>
        <taxon>Flemingia</taxon>
    </lineage>
</organism>
<dbReference type="AlphaFoldDB" id="A0ABD1MDL4"/>
<comment type="caution">
    <text evidence="1">The sequence shown here is derived from an EMBL/GenBank/DDBJ whole genome shotgun (WGS) entry which is preliminary data.</text>
</comment>
<dbReference type="EMBL" id="JBGMDY010000005">
    <property type="protein sequence ID" value="KAL2333692.1"/>
    <property type="molecule type" value="Genomic_DNA"/>
</dbReference>
<gene>
    <name evidence="1" type="ORF">Fmac_014905</name>
</gene>
<proteinExistence type="predicted"/>
<evidence type="ECO:0000313" key="1">
    <source>
        <dbReference type="EMBL" id="KAL2333692.1"/>
    </source>
</evidence>
<dbReference type="Proteomes" id="UP001603857">
    <property type="component" value="Unassembled WGS sequence"/>
</dbReference>
<evidence type="ECO:0000313" key="2">
    <source>
        <dbReference type="Proteomes" id="UP001603857"/>
    </source>
</evidence>
<sequence>MFFSFIYKGFFNYYCNWNSLFTLKNEFILYFQKVIQNFSCSYIIYTYWNTNLSFFFYGTNPFND</sequence>